<evidence type="ECO:0000313" key="2">
    <source>
        <dbReference type="Proteomes" id="UP000196485"/>
    </source>
</evidence>
<dbReference type="EMBL" id="FYAH01000013">
    <property type="protein sequence ID" value="SMY18229.1"/>
    <property type="molecule type" value="Genomic_DNA"/>
</dbReference>
<dbReference type="PROSITE" id="PS51257">
    <property type="entry name" value="PROKAR_LIPOPROTEIN"/>
    <property type="match status" value="1"/>
</dbReference>
<sequence length="33" mass="3905">MLFIKIARQLFLFSILLYGCYRYSSMISALLTQ</sequence>
<organism evidence="1 2">
    <name type="scientific">Photobacterium aquimaris</name>
    <dbReference type="NCBI Taxonomy" id="512643"/>
    <lineage>
        <taxon>Bacteria</taxon>
        <taxon>Pseudomonadati</taxon>
        <taxon>Pseudomonadota</taxon>
        <taxon>Gammaproteobacteria</taxon>
        <taxon>Vibrionales</taxon>
        <taxon>Vibrionaceae</taxon>
        <taxon>Photobacterium</taxon>
    </lineage>
</organism>
<protein>
    <recommendedName>
        <fullName evidence="3">Lipoprotein</fullName>
    </recommendedName>
</protein>
<name>A0A1Y6L1C9_9GAMM</name>
<evidence type="ECO:0008006" key="3">
    <source>
        <dbReference type="Google" id="ProtNLM"/>
    </source>
</evidence>
<evidence type="ECO:0000313" key="1">
    <source>
        <dbReference type="EMBL" id="SMY18229.1"/>
    </source>
</evidence>
<gene>
    <name evidence="1" type="ORF">PAQU9191_03570</name>
</gene>
<proteinExistence type="predicted"/>
<reference evidence="2" key="1">
    <citation type="submission" date="2017-06" db="EMBL/GenBank/DDBJ databases">
        <authorList>
            <person name="Rodrigo-Torres L."/>
            <person name="Arahal R. D."/>
            <person name="Lucena T."/>
        </authorList>
    </citation>
    <scope>NUCLEOTIDE SEQUENCE [LARGE SCALE GENOMIC DNA]</scope>
    <source>
        <strain evidence="2">type strain: CECT 9192</strain>
    </source>
</reference>
<dbReference type="AlphaFoldDB" id="A0A1Y6L1C9"/>
<accession>A0A1Y6L1C9</accession>
<dbReference type="Proteomes" id="UP000196485">
    <property type="component" value="Unassembled WGS sequence"/>
</dbReference>
<keyword evidence="2" id="KW-1185">Reference proteome</keyword>